<feature type="transmembrane region" description="Helical" evidence="5">
    <location>
        <begin position="286"/>
        <end position="306"/>
    </location>
</feature>
<evidence type="ECO:0000256" key="5">
    <source>
        <dbReference type="SAM" id="Phobius"/>
    </source>
</evidence>
<keyword evidence="8" id="KW-1185">Reference proteome</keyword>
<keyword evidence="4 5" id="KW-0472">Membrane</keyword>
<name>A0A0D2KTF8_9CHLO</name>
<dbReference type="EMBL" id="KK102074">
    <property type="protein sequence ID" value="KIY98753.1"/>
    <property type="molecule type" value="Genomic_DNA"/>
</dbReference>
<feature type="domain" description="SLC26A/SulP transporter" evidence="6">
    <location>
        <begin position="27"/>
        <end position="322"/>
    </location>
</feature>
<reference evidence="7 8" key="1">
    <citation type="journal article" date="2013" name="BMC Genomics">
        <title>Reconstruction of the lipid metabolism for the microalga Monoraphidium neglectum from its genome sequence reveals characteristics suitable for biofuel production.</title>
        <authorList>
            <person name="Bogen C."/>
            <person name="Al-Dilaimi A."/>
            <person name="Albersmeier A."/>
            <person name="Wichmann J."/>
            <person name="Grundmann M."/>
            <person name="Rupp O."/>
            <person name="Lauersen K.J."/>
            <person name="Blifernez-Klassen O."/>
            <person name="Kalinowski J."/>
            <person name="Goesmann A."/>
            <person name="Mussgnug J.H."/>
            <person name="Kruse O."/>
        </authorList>
    </citation>
    <scope>NUCLEOTIDE SEQUENCE [LARGE SCALE GENOMIC DNA]</scope>
    <source>
        <strain evidence="7 8">SAG 48.87</strain>
    </source>
</reference>
<proteinExistence type="predicted"/>
<sequence length="338" mass="36160">MLSSPSLLAAPQVGLSSEVVTGTALLTLMAATLLVGVLVTAVARFKLATLVQYVPLPVVGAYLSYFCLASGVGLSTGIQIEGFSTWLELLTQGADGLAPTLASALVIITTMSRARSPWALPGVLVALPLAFHAVLLWAGVTLADAQDAGWALKPEGNGSQQFWELYGMFNIRDLSFDGIYLPALVKQLPKMLALFLVMTFGSCLDVAAIQAEVPIPIDFNRELATVGFSNLVCGLTGSGYAGSYIFSQTIFSLRAGITSHWHGWVIAGVELAVFLLPFAVAPYLPLFFYGSLLVVFGIEIAGDWLVRSRKKVTRPEYLLLLATFFAIMQASDTRTVFP</sequence>
<feature type="transmembrane region" description="Helical" evidence="5">
    <location>
        <begin position="20"/>
        <end position="42"/>
    </location>
</feature>
<evidence type="ECO:0000259" key="6">
    <source>
        <dbReference type="Pfam" id="PF00916"/>
    </source>
</evidence>
<gene>
    <name evidence="7" type="ORF">MNEG_9207</name>
</gene>
<comment type="subcellular location">
    <subcellularLocation>
        <location evidence="1">Membrane</location>
        <topology evidence="1">Multi-pass membrane protein</topology>
    </subcellularLocation>
</comment>
<dbReference type="Proteomes" id="UP000054498">
    <property type="component" value="Unassembled WGS sequence"/>
</dbReference>
<organism evidence="7 8">
    <name type="scientific">Monoraphidium neglectum</name>
    <dbReference type="NCBI Taxonomy" id="145388"/>
    <lineage>
        <taxon>Eukaryota</taxon>
        <taxon>Viridiplantae</taxon>
        <taxon>Chlorophyta</taxon>
        <taxon>core chlorophytes</taxon>
        <taxon>Chlorophyceae</taxon>
        <taxon>CS clade</taxon>
        <taxon>Sphaeropleales</taxon>
        <taxon>Selenastraceae</taxon>
        <taxon>Monoraphidium</taxon>
    </lineage>
</organism>
<evidence type="ECO:0000313" key="7">
    <source>
        <dbReference type="EMBL" id="KIY98753.1"/>
    </source>
</evidence>
<evidence type="ECO:0000256" key="4">
    <source>
        <dbReference type="ARBA" id="ARBA00023136"/>
    </source>
</evidence>
<keyword evidence="3 5" id="KW-1133">Transmembrane helix</keyword>
<dbReference type="GO" id="GO:0016020">
    <property type="term" value="C:membrane"/>
    <property type="evidence" value="ECO:0007669"/>
    <property type="project" value="UniProtKB-SubCell"/>
</dbReference>
<dbReference type="InterPro" id="IPR052706">
    <property type="entry name" value="Membrane-Transporter-like"/>
</dbReference>
<feature type="transmembrane region" description="Helical" evidence="5">
    <location>
        <begin position="54"/>
        <end position="74"/>
    </location>
</feature>
<dbReference type="KEGG" id="mng:MNEG_9207"/>
<dbReference type="PANTHER" id="PTHR43310:SF2">
    <property type="entry name" value="SLC26A_SULP TRANSPORTER DOMAIN-CONTAINING PROTEIN"/>
    <property type="match status" value="1"/>
</dbReference>
<dbReference type="STRING" id="145388.A0A0D2KTF8"/>
<dbReference type="Pfam" id="PF00916">
    <property type="entry name" value="Sulfate_transp"/>
    <property type="match status" value="1"/>
</dbReference>
<evidence type="ECO:0000256" key="2">
    <source>
        <dbReference type="ARBA" id="ARBA00022692"/>
    </source>
</evidence>
<dbReference type="PANTHER" id="PTHR43310">
    <property type="entry name" value="SULFATE TRANSPORTER YBAR-RELATED"/>
    <property type="match status" value="1"/>
</dbReference>
<feature type="transmembrane region" description="Helical" evidence="5">
    <location>
        <begin position="261"/>
        <end position="280"/>
    </location>
</feature>
<evidence type="ECO:0000313" key="8">
    <source>
        <dbReference type="Proteomes" id="UP000054498"/>
    </source>
</evidence>
<evidence type="ECO:0000256" key="1">
    <source>
        <dbReference type="ARBA" id="ARBA00004141"/>
    </source>
</evidence>
<dbReference type="InterPro" id="IPR011547">
    <property type="entry name" value="SLC26A/SulP_dom"/>
</dbReference>
<dbReference type="AlphaFoldDB" id="A0A0D2KTF8"/>
<evidence type="ECO:0000256" key="3">
    <source>
        <dbReference type="ARBA" id="ARBA00022989"/>
    </source>
</evidence>
<dbReference type="OrthoDB" id="409725at2759"/>
<keyword evidence="2 5" id="KW-0812">Transmembrane</keyword>
<protein>
    <recommendedName>
        <fullName evidence="6">SLC26A/SulP transporter domain-containing protein</fullName>
    </recommendedName>
</protein>
<accession>A0A0D2KTF8</accession>
<dbReference type="GeneID" id="25742082"/>
<feature type="transmembrane region" description="Helical" evidence="5">
    <location>
        <begin position="118"/>
        <end position="140"/>
    </location>
</feature>
<dbReference type="RefSeq" id="XP_013897773.1">
    <property type="nucleotide sequence ID" value="XM_014042319.1"/>
</dbReference>
<feature type="transmembrane region" description="Helical" evidence="5">
    <location>
        <begin position="191"/>
        <end position="211"/>
    </location>
</feature>